<dbReference type="OMA" id="ECANTNN"/>
<organism evidence="4 5">
    <name type="scientific">Fusarium poae</name>
    <dbReference type="NCBI Taxonomy" id="36050"/>
    <lineage>
        <taxon>Eukaryota</taxon>
        <taxon>Fungi</taxon>
        <taxon>Dikarya</taxon>
        <taxon>Ascomycota</taxon>
        <taxon>Pezizomycotina</taxon>
        <taxon>Sordariomycetes</taxon>
        <taxon>Hypocreomycetidae</taxon>
        <taxon>Hypocreales</taxon>
        <taxon>Nectriaceae</taxon>
        <taxon>Fusarium</taxon>
    </lineage>
</organism>
<protein>
    <recommendedName>
        <fullName evidence="3">DUF7908 domain-containing protein</fullName>
    </recommendedName>
</protein>
<reference evidence="4 5" key="1">
    <citation type="submission" date="2016-06" db="EMBL/GenBank/DDBJ databases">
        <title>Living apart together: crosstalk between the core and supernumerary genomes in a fungal plant pathogen.</title>
        <authorList>
            <person name="Vanheule A."/>
            <person name="Audenaert K."/>
            <person name="Warris S."/>
            <person name="Van De Geest H."/>
            <person name="Schijlen E."/>
            <person name="Hofte M."/>
            <person name="De Saeger S."/>
            <person name="Haesaert G."/>
            <person name="Waalwijk C."/>
            <person name="Van Der Lee T."/>
        </authorList>
    </citation>
    <scope>NUCLEOTIDE SEQUENCE [LARGE SCALE GENOMIC DNA]</scope>
    <source>
        <strain evidence="4 5">2516</strain>
    </source>
</reference>
<keyword evidence="5" id="KW-1185">Reference proteome</keyword>
<proteinExistence type="predicted"/>
<gene>
    <name evidence="4" type="ORF">FPOA_11696</name>
</gene>
<feature type="compositionally biased region" description="Polar residues" evidence="1">
    <location>
        <begin position="410"/>
        <end position="425"/>
    </location>
</feature>
<evidence type="ECO:0000256" key="1">
    <source>
        <dbReference type="SAM" id="MobiDB-lite"/>
    </source>
</evidence>
<dbReference type="AlphaFoldDB" id="A0A1B8AHG9"/>
<sequence>MKTLAFVSTLLGSASVVSAVDYAPKQDTWCVTYLSTYLVPVSDQANSPVLTRPAEEPSRQPVRPSLEPTFAANISTQQTKASFSTDLTTSLLLPESSITSETSSDDAVSSTFDTEPTVAQSGSGSQSLDPTTEPVIDETVTSSLSTDLGSSISTDAIPTSSGLVEPAGRPVIFRVFVNENEKRNINRRQAIGGFVGNENPQICTFAATFNLAEGQLFEGGTPIYYSGESFKELSGQDLPSSGSITKTFEDSGRLVFRNSGLPNGQAGFCQTPDGIVYVTFTNGPAGCIPVDLVVYDVTQCQNGRIVGDDDATSTASATVPQDTTTPEGTSVEVTSRIVVTSSIVDTTTVKITATSSEASMSESESAGVSIQTSDAEVSDVVSSEATEPSLSLSSATTSISLSESSITDVVETSTVLDPTSRTSTAEETDDTASVISTDSTSETVSEAATAATTTSLSTDDVITTSTIVTNSETVTTMETSATDTDTTIPETTTSTEDATVMDTTTADTTSDDTTAISTMTTDASTTTSAGPNTDECANTNNPYSAPNGVSVTLTCGTSAISDILDIFTTDNFVLCIQVCSESATCLGVQFDKRISECLLFSRFDGTLDSVFFNIALKDPIIIDTTTSTTDTATTGSNAVTTDAVTTDAITTDAVTTDAITTDAVTTDAVTTDAVTTDLNAVTTDLNAATTDLNAATTTQGAPTL</sequence>
<feature type="compositionally biased region" description="Polar residues" evidence="1">
    <location>
        <begin position="312"/>
        <end position="328"/>
    </location>
</feature>
<feature type="signal peptide" evidence="2">
    <location>
        <begin position="1"/>
        <end position="19"/>
    </location>
</feature>
<feature type="compositionally biased region" description="Polar residues" evidence="1">
    <location>
        <begin position="105"/>
        <end position="130"/>
    </location>
</feature>
<dbReference type="Proteomes" id="UP000091967">
    <property type="component" value="Unassembled WGS sequence"/>
</dbReference>
<evidence type="ECO:0000313" key="4">
    <source>
        <dbReference type="EMBL" id="OBS19973.1"/>
    </source>
</evidence>
<dbReference type="EMBL" id="LYXU01000004">
    <property type="protein sequence ID" value="OBS19973.1"/>
    <property type="molecule type" value="Genomic_DNA"/>
</dbReference>
<dbReference type="STRING" id="36050.A0A1B8AHG9"/>
<accession>A0A1B8AHG9</accession>
<evidence type="ECO:0000256" key="2">
    <source>
        <dbReference type="SAM" id="SignalP"/>
    </source>
</evidence>
<dbReference type="InterPro" id="IPR057230">
    <property type="entry name" value="DUF7908"/>
</dbReference>
<feature type="region of interest" description="Disordered" evidence="1">
    <location>
        <begin position="96"/>
        <end position="133"/>
    </location>
</feature>
<feature type="region of interest" description="Disordered" evidence="1">
    <location>
        <begin position="306"/>
        <end position="331"/>
    </location>
</feature>
<name>A0A1B8AHG9_FUSPO</name>
<comment type="caution">
    <text evidence="4">The sequence shown here is derived from an EMBL/GenBank/DDBJ whole genome shotgun (WGS) entry which is preliminary data.</text>
</comment>
<dbReference type="Pfam" id="PF25485">
    <property type="entry name" value="DUF7908"/>
    <property type="match status" value="1"/>
</dbReference>
<feature type="compositionally biased region" description="Low complexity" evidence="1">
    <location>
        <begin position="378"/>
        <end position="407"/>
    </location>
</feature>
<feature type="chain" id="PRO_5008602844" description="DUF7908 domain-containing protein" evidence="2">
    <location>
        <begin position="20"/>
        <end position="704"/>
    </location>
</feature>
<feature type="domain" description="DUF7908" evidence="3">
    <location>
        <begin position="170"/>
        <end position="298"/>
    </location>
</feature>
<keyword evidence="2" id="KW-0732">Signal</keyword>
<evidence type="ECO:0000313" key="5">
    <source>
        <dbReference type="Proteomes" id="UP000091967"/>
    </source>
</evidence>
<feature type="region of interest" description="Disordered" evidence="1">
    <location>
        <begin position="378"/>
        <end position="441"/>
    </location>
</feature>
<evidence type="ECO:0000259" key="3">
    <source>
        <dbReference type="Pfam" id="PF25485"/>
    </source>
</evidence>